<evidence type="ECO:0000313" key="4">
    <source>
        <dbReference type="Proteomes" id="UP001597417"/>
    </source>
</evidence>
<sequence>MTPEPLSPYNKPMTRDGKPIAVKLREITLRQIGHMEVEFSLPEKVYYFKRLALAGVAEAIVWGSDEDAAELVRRTADAGIPLGVGYYGKTFFPEEATRTIEKAAKAGAAFVCFNGRGSAMALEESGWTQSRMIDTSIDIVKQSKDAGVPISIGLYGFTQTTPDFIQEFAGKVSEAGADRIYCPDSLGVASPEAMREIVGHIRSVSDVPIEAHCHNDTGMGLANTAACVEAGADYVECVVNGMDPERCGIASLDEVAVSLEKLYGVDTGIVLTELTDLARTHTEMTGLAIAANKPIVGPRAFNYRVATGSGDAEARKDNFYGSARVVPFNPADVGNARRFMLGKYSGPNEVTRALTDAGLPVPDPSALTVLVGLVRALGERNRSTVNTEELTHLLNVVS</sequence>
<reference evidence="4" key="1">
    <citation type="journal article" date="2019" name="Int. J. Syst. Evol. Microbiol.">
        <title>The Global Catalogue of Microorganisms (GCM) 10K type strain sequencing project: providing services to taxonomists for standard genome sequencing and annotation.</title>
        <authorList>
            <consortium name="The Broad Institute Genomics Platform"/>
            <consortium name="The Broad Institute Genome Sequencing Center for Infectious Disease"/>
            <person name="Wu L."/>
            <person name="Ma J."/>
        </authorList>
    </citation>
    <scope>NUCLEOTIDE SEQUENCE [LARGE SCALE GENOMIC DNA]</scope>
    <source>
        <strain evidence="4">CGMCC 4.7645</strain>
    </source>
</reference>
<organism evidence="3 4">
    <name type="scientific">Amycolatopsis pigmentata</name>
    <dbReference type="NCBI Taxonomy" id="450801"/>
    <lineage>
        <taxon>Bacteria</taxon>
        <taxon>Bacillati</taxon>
        <taxon>Actinomycetota</taxon>
        <taxon>Actinomycetes</taxon>
        <taxon>Pseudonocardiales</taxon>
        <taxon>Pseudonocardiaceae</taxon>
        <taxon>Amycolatopsis</taxon>
    </lineage>
</organism>
<dbReference type="SUPFAM" id="SSF51569">
    <property type="entry name" value="Aldolase"/>
    <property type="match status" value="1"/>
</dbReference>
<dbReference type="PANTHER" id="PTHR42880:SF1">
    <property type="entry name" value="ISOPROPYLMALATE_HOMOCITRATE_CITRAMALATE SYNTHASE FAMILY PROTEIN"/>
    <property type="match status" value="1"/>
</dbReference>
<dbReference type="InterPro" id="IPR000891">
    <property type="entry name" value="PYR_CT"/>
</dbReference>
<gene>
    <name evidence="3" type="ORF">ACFSXZ_08700</name>
</gene>
<proteinExistence type="predicted"/>
<dbReference type="RefSeq" id="WP_378263166.1">
    <property type="nucleotide sequence ID" value="NZ_JBHUKR010000006.1"/>
</dbReference>
<dbReference type="Pfam" id="PF00682">
    <property type="entry name" value="HMGL-like"/>
    <property type="match status" value="1"/>
</dbReference>
<evidence type="ECO:0000313" key="3">
    <source>
        <dbReference type="EMBL" id="MFD2416408.1"/>
    </source>
</evidence>
<dbReference type="Proteomes" id="UP001597417">
    <property type="component" value="Unassembled WGS sequence"/>
</dbReference>
<dbReference type="Gene3D" id="3.20.20.70">
    <property type="entry name" value="Aldolase class I"/>
    <property type="match status" value="1"/>
</dbReference>
<dbReference type="PROSITE" id="PS50991">
    <property type="entry name" value="PYR_CT"/>
    <property type="match status" value="1"/>
</dbReference>
<accession>A0ABW5FMZ5</accession>
<keyword evidence="1" id="KW-0808">Transferase</keyword>
<comment type="caution">
    <text evidence="3">The sequence shown here is derived from an EMBL/GenBank/DDBJ whole genome shotgun (WGS) entry which is preliminary data.</text>
</comment>
<dbReference type="InterPro" id="IPR013785">
    <property type="entry name" value="Aldolase_TIM"/>
</dbReference>
<dbReference type="PROSITE" id="PS00816">
    <property type="entry name" value="AIPM_HOMOCIT_SYNTH_2"/>
    <property type="match status" value="1"/>
</dbReference>
<dbReference type="CDD" id="cd03174">
    <property type="entry name" value="DRE_TIM_metallolyase"/>
    <property type="match status" value="1"/>
</dbReference>
<feature type="domain" description="Pyruvate carboxyltransferase" evidence="2">
    <location>
        <begin position="160"/>
        <end position="275"/>
    </location>
</feature>
<dbReference type="PANTHER" id="PTHR42880">
    <property type="entry name" value="HOMOCITRATE SYNTHASE"/>
    <property type="match status" value="1"/>
</dbReference>
<dbReference type="InterPro" id="IPR002034">
    <property type="entry name" value="AIPM/Hcit_synth_CS"/>
</dbReference>
<dbReference type="EMBL" id="JBHUKR010000006">
    <property type="protein sequence ID" value="MFD2416408.1"/>
    <property type="molecule type" value="Genomic_DNA"/>
</dbReference>
<keyword evidence="4" id="KW-1185">Reference proteome</keyword>
<evidence type="ECO:0000259" key="2">
    <source>
        <dbReference type="PROSITE" id="PS50991"/>
    </source>
</evidence>
<name>A0ABW5FMZ5_9PSEU</name>
<evidence type="ECO:0000256" key="1">
    <source>
        <dbReference type="ARBA" id="ARBA00022679"/>
    </source>
</evidence>
<protein>
    <recommendedName>
        <fullName evidence="2">Pyruvate carboxyltransferase domain-containing protein</fullName>
    </recommendedName>
</protein>